<dbReference type="SUPFAM" id="SSF50156">
    <property type="entry name" value="PDZ domain-like"/>
    <property type="match status" value="1"/>
</dbReference>
<dbReference type="PANTHER" id="PTHR22698">
    <property type="entry name" value="PDZ DOMAIN-CONTAINING PROTEIN 9"/>
    <property type="match status" value="1"/>
</dbReference>
<dbReference type="SMART" id="SM00228">
    <property type="entry name" value="PDZ"/>
    <property type="match status" value="1"/>
</dbReference>
<feature type="region of interest" description="Disordered" evidence="1">
    <location>
        <begin position="51"/>
        <end position="71"/>
    </location>
</feature>
<sequence length="420" mass="46915">MDDGPTVSQALRYLGPPLPLHKFCFSTKVFPPLAFRGPLRPCGHTVAQLLPPGGHPESSARELPASPGYPVVRSGPGPQCAGASKVRNSWELDPLQLRLREAPLSGLPPWGHEEGRKQEPERIPGPCVSSPQSSLYFLACVTVGYSTYIYVTDAYLSLPQSWKIHKDKQIDFKVKSSVHKLSKTQQTKLTVGNLGLGLIIIQHGPYLQITHLIRKGAAARDGKLKPGDVLISVGHANVLGYTLREFLKLLQHITIGTVLQIKIYRDFIDIPPEWKEIYDLIPETKFPVIRTTKTKQSKDDSFTSSDENEDVVSDKKLKYYKYSQSTGHQSARRPVSISREWHGYKKKNHTISVGKDIKCDVMIHRDLKKEVRAPSPYWTMVKRDNESSSSSTASSTSDAFWLEDYAHVEKGKGQPVLKVA</sequence>
<dbReference type="PROSITE" id="PS50106">
    <property type="entry name" value="PDZ"/>
    <property type="match status" value="1"/>
</dbReference>
<name>A0ABM4ZXX5_VULVU</name>
<dbReference type="PANTHER" id="PTHR22698:SF1">
    <property type="entry name" value="PDZ DOMAIN-CONTAINING PROTEIN 9"/>
    <property type="match status" value="1"/>
</dbReference>
<feature type="compositionally biased region" description="Basic and acidic residues" evidence="1">
    <location>
        <begin position="111"/>
        <end position="122"/>
    </location>
</feature>
<feature type="domain" description="PDZ" evidence="2">
    <location>
        <begin position="178"/>
        <end position="251"/>
    </location>
</feature>
<dbReference type="GeneID" id="112908290"/>
<evidence type="ECO:0000259" key="2">
    <source>
        <dbReference type="PROSITE" id="PS50106"/>
    </source>
</evidence>
<dbReference type="Proteomes" id="UP001652641">
    <property type="component" value="Chromosome 3"/>
</dbReference>
<dbReference type="InterPro" id="IPR036034">
    <property type="entry name" value="PDZ_sf"/>
</dbReference>
<proteinExistence type="predicted"/>
<accession>A0ABM4ZXX5</accession>
<evidence type="ECO:0000256" key="1">
    <source>
        <dbReference type="SAM" id="MobiDB-lite"/>
    </source>
</evidence>
<organism evidence="3 4">
    <name type="scientific">Vulpes vulpes</name>
    <name type="common">Red fox</name>
    <dbReference type="NCBI Taxonomy" id="9627"/>
    <lineage>
        <taxon>Eukaryota</taxon>
        <taxon>Metazoa</taxon>
        <taxon>Chordata</taxon>
        <taxon>Craniata</taxon>
        <taxon>Vertebrata</taxon>
        <taxon>Euteleostomi</taxon>
        <taxon>Mammalia</taxon>
        <taxon>Eutheria</taxon>
        <taxon>Laurasiatheria</taxon>
        <taxon>Carnivora</taxon>
        <taxon>Caniformia</taxon>
        <taxon>Canidae</taxon>
        <taxon>Vulpes</taxon>
    </lineage>
</organism>
<protein>
    <submittedName>
        <fullName evidence="4">PDZ domain-containing protein 9</fullName>
    </submittedName>
</protein>
<dbReference type="Gene3D" id="2.30.42.10">
    <property type="match status" value="1"/>
</dbReference>
<dbReference type="InterPro" id="IPR001478">
    <property type="entry name" value="PDZ"/>
</dbReference>
<reference evidence="4" key="1">
    <citation type="submission" date="2025-08" db="UniProtKB">
        <authorList>
            <consortium name="RefSeq"/>
        </authorList>
    </citation>
    <scope>IDENTIFICATION</scope>
    <source>
        <tissue evidence="4">Cell line</tissue>
    </source>
</reference>
<gene>
    <name evidence="4" type="primary">PDZD9</name>
</gene>
<feature type="region of interest" description="Disordered" evidence="1">
    <location>
        <begin position="106"/>
        <end position="125"/>
    </location>
</feature>
<dbReference type="RefSeq" id="XP_072607392.1">
    <property type="nucleotide sequence ID" value="XM_072751291.1"/>
</dbReference>
<keyword evidence="3" id="KW-1185">Reference proteome</keyword>
<evidence type="ECO:0000313" key="4">
    <source>
        <dbReference type="RefSeq" id="XP_072607392.1"/>
    </source>
</evidence>
<evidence type="ECO:0000313" key="3">
    <source>
        <dbReference type="Proteomes" id="UP001652641"/>
    </source>
</evidence>
<dbReference type="InterPro" id="IPR039179">
    <property type="entry name" value="PDZD9"/>
</dbReference>